<evidence type="ECO:0000313" key="3">
    <source>
        <dbReference type="EMBL" id="TVW23124.1"/>
    </source>
</evidence>
<dbReference type="Pfam" id="PF12008">
    <property type="entry name" value="EcoR124_C"/>
    <property type="match status" value="1"/>
</dbReference>
<gene>
    <name evidence="3" type="ORF">AZK02_11935</name>
</gene>
<sequence length="267" mass="31167">VHQLLAIAPSPEQVPDLDTATDAELKRFAKAFQEFDKLLSSIQVYSDYDEKVILREIGLSLEDIENFAGQYQNVIEELRRRRKEDQEDEGVLLDIEYELESIRTDEINYHYILSLIQSLIENRENLIGKKEKSLVDNYIEDLNKSNPKLSSIISKLWQDVQADAKSYQGQSVTHKLDEMIELTTQQKIRETADYWQIGEDELQFVVDNYRIGRDKQNGEKAITESQDYLAYKEAHGDKALPKLKYKKALKEDYMRMISEDILPLRGR</sequence>
<evidence type="ECO:0000313" key="4">
    <source>
        <dbReference type="Proteomes" id="UP000318940"/>
    </source>
</evidence>
<keyword evidence="3" id="KW-0378">Hydrolase</keyword>
<proteinExistence type="predicted"/>
<organism evidence="3 4">
    <name type="scientific">Streptococcus pneumoniae</name>
    <dbReference type="NCBI Taxonomy" id="1313"/>
    <lineage>
        <taxon>Bacteria</taxon>
        <taxon>Bacillati</taxon>
        <taxon>Bacillota</taxon>
        <taxon>Bacilli</taxon>
        <taxon>Lactobacillales</taxon>
        <taxon>Streptococcaceae</taxon>
        <taxon>Streptococcus</taxon>
    </lineage>
</organism>
<keyword evidence="3" id="KW-0255">Endonuclease</keyword>
<evidence type="ECO:0000259" key="2">
    <source>
        <dbReference type="Pfam" id="PF12008"/>
    </source>
</evidence>
<feature type="non-terminal residue" evidence="3">
    <location>
        <position position="1"/>
    </location>
</feature>
<protein>
    <submittedName>
        <fullName evidence="3">Type I restriction endonuclease subunit R</fullName>
    </submittedName>
</protein>
<feature type="coiled-coil region" evidence="1">
    <location>
        <begin position="61"/>
        <end position="88"/>
    </location>
</feature>
<keyword evidence="1" id="KW-0175">Coiled coil</keyword>
<dbReference type="InterPro" id="IPR022625">
    <property type="entry name" value="TypeI_RM_Rsu_C"/>
</dbReference>
<dbReference type="Gene3D" id="1.20.58.910">
    <property type="match status" value="1"/>
</dbReference>
<name>A0A8B5XL02_STREE</name>
<comment type="caution">
    <text evidence="3">The sequence shown here is derived from an EMBL/GenBank/DDBJ whole genome shotgun (WGS) entry which is preliminary data.</text>
</comment>
<feature type="domain" description="Type I restriction enzyme R protein C-terminal" evidence="2">
    <location>
        <begin position="1"/>
        <end position="250"/>
    </location>
</feature>
<evidence type="ECO:0000256" key="1">
    <source>
        <dbReference type="SAM" id="Coils"/>
    </source>
</evidence>
<keyword evidence="3" id="KW-0540">Nuclease</keyword>
<reference evidence="3 4" key="1">
    <citation type="submission" date="2019-07" db="EMBL/GenBank/DDBJ databases">
        <authorList>
            <person name="Mohale T."/>
        </authorList>
    </citation>
    <scope>NUCLEOTIDE SEQUENCE [LARGE SCALE GENOMIC DNA]</scope>
    <source>
        <strain evidence="3 4">NTPn 189</strain>
    </source>
</reference>
<dbReference type="EMBL" id="VMVH01000247">
    <property type="protein sequence ID" value="TVW23124.1"/>
    <property type="molecule type" value="Genomic_DNA"/>
</dbReference>
<accession>A0A8B5XL02</accession>
<dbReference type="GO" id="GO:0004519">
    <property type="term" value="F:endonuclease activity"/>
    <property type="evidence" value="ECO:0007669"/>
    <property type="project" value="UniProtKB-KW"/>
</dbReference>
<dbReference type="AlphaFoldDB" id="A0A8B5XL02"/>
<dbReference type="Proteomes" id="UP000318940">
    <property type="component" value="Unassembled WGS sequence"/>
</dbReference>